<keyword evidence="1" id="KW-0472">Membrane</keyword>
<gene>
    <name evidence="2" type="ORF">ACFQE0_12945</name>
</gene>
<dbReference type="InterPro" id="IPR005625">
    <property type="entry name" value="PepSY-ass_TM"/>
</dbReference>
<evidence type="ECO:0000256" key="1">
    <source>
        <dbReference type="SAM" id="Phobius"/>
    </source>
</evidence>
<feature type="transmembrane region" description="Helical" evidence="1">
    <location>
        <begin position="250"/>
        <end position="272"/>
    </location>
</feature>
<organism evidence="2 3">
    <name type="scientific">Methylobacterium komagatae</name>
    <dbReference type="NCBI Taxonomy" id="374425"/>
    <lineage>
        <taxon>Bacteria</taxon>
        <taxon>Pseudomonadati</taxon>
        <taxon>Pseudomonadota</taxon>
        <taxon>Alphaproteobacteria</taxon>
        <taxon>Hyphomicrobiales</taxon>
        <taxon>Methylobacteriaceae</taxon>
        <taxon>Methylobacterium</taxon>
    </lineage>
</organism>
<sequence length="472" mass="51732">MSIAGKAARRWLLLSHRWLGIGTALLFTLWIGSGLVMLYVPFPSLSRADTLARLTDLDWDSVRVGPDGAMTGPGPVDAASGLRLEMRDGAPVYRFANSDGARITVSAESGEKLGPVDEEGARRIAGGGEVRSVERDQWTVTARYDPLRPFLKVIAGDPIGTETYISVATGEIALVTTRWQRAWNWAGSVIHWVYLTPLRAAPEAWRQVVLWLSGVASLAAITGIIIGIWRMRLRHRYRGGAVSPYRGLALWHHAFGLAGGAALIGFIVSGWLSMNPNRWFSSLTPPETIRAAYAGRPGAVGLWPADLRRIGGPDLKLMRFASIGGRWVVIRETRDSPQTTGLDPSTIEAAARVPGGRLASVERLSAYDTYWYPQGDERPLPVLRLIFDDPAATWLHVDPRDGALLNRLDRSGRINRWLFSAPHRLDIPGLTLRPSARQASQWLLNLLGGGIALTGLVAGVRRLARSRTPHPR</sequence>
<proteinExistence type="predicted"/>
<dbReference type="PANTHER" id="PTHR34219:SF6">
    <property type="entry name" value="BLR3280 PROTEIN"/>
    <property type="match status" value="1"/>
</dbReference>
<evidence type="ECO:0000313" key="3">
    <source>
        <dbReference type="Proteomes" id="UP001596292"/>
    </source>
</evidence>
<dbReference type="EMBL" id="JBHSWN010000001">
    <property type="protein sequence ID" value="MFC6790432.1"/>
    <property type="molecule type" value="Genomic_DNA"/>
</dbReference>
<feature type="transmembrane region" description="Helical" evidence="1">
    <location>
        <begin position="208"/>
        <end position="229"/>
    </location>
</feature>
<dbReference type="Proteomes" id="UP001596292">
    <property type="component" value="Unassembled WGS sequence"/>
</dbReference>
<comment type="caution">
    <text evidence="2">The sequence shown here is derived from an EMBL/GenBank/DDBJ whole genome shotgun (WGS) entry which is preliminary data.</text>
</comment>
<protein>
    <submittedName>
        <fullName evidence="2">PepSY domain-containing protein</fullName>
    </submittedName>
</protein>
<evidence type="ECO:0000313" key="2">
    <source>
        <dbReference type="EMBL" id="MFC6790432.1"/>
    </source>
</evidence>
<reference evidence="3" key="1">
    <citation type="journal article" date="2019" name="Int. J. Syst. Evol. Microbiol.">
        <title>The Global Catalogue of Microorganisms (GCM) 10K type strain sequencing project: providing services to taxonomists for standard genome sequencing and annotation.</title>
        <authorList>
            <consortium name="The Broad Institute Genomics Platform"/>
            <consortium name="The Broad Institute Genome Sequencing Center for Infectious Disease"/>
            <person name="Wu L."/>
            <person name="Ma J."/>
        </authorList>
    </citation>
    <scope>NUCLEOTIDE SEQUENCE [LARGE SCALE GENOMIC DNA]</scope>
    <source>
        <strain evidence="3">CCUG 48316</strain>
    </source>
</reference>
<feature type="transmembrane region" description="Helical" evidence="1">
    <location>
        <begin position="18"/>
        <end position="40"/>
    </location>
</feature>
<dbReference type="PANTHER" id="PTHR34219">
    <property type="entry name" value="IRON-REGULATED INNER MEMBRANE PROTEIN-RELATED"/>
    <property type="match status" value="1"/>
</dbReference>
<dbReference type="RefSeq" id="WP_378970190.1">
    <property type="nucleotide sequence ID" value="NZ_JBHSWN010000001.1"/>
</dbReference>
<accession>A0ABW2BJ13</accession>
<keyword evidence="1" id="KW-0812">Transmembrane</keyword>
<name>A0ABW2BJ13_9HYPH</name>
<keyword evidence="3" id="KW-1185">Reference proteome</keyword>
<keyword evidence="1" id="KW-1133">Transmembrane helix</keyword>
<feature type="transmembrane region" description="Helical" evidence="1">
    <location>
        <begin position="442"/>
        <end position="464"/>
    </location>
</feature>